<accession>A0A1J8Q964</accession>
<dbReference type="STRING" id="180088.A0A1J8Q964"/>
<dbReference type="Proteomes" id="UP000183567">
    <property type="component" value="Unassembled WGS sequence"/>
</dbReference>
<feature type="region of interest" description="Disordered" evidence="1">
    <location>
        <begin position="105"/>
        <end position="127"/>
    </location>
</feature>
<protein>
    <submittedName>
        <fullName evidence="2">Uncharacterized protein</fullName>
    </submittedName>
</protein>
<dbReference type="AlphaFoldDB" id="A0A1J8Q964"/>
<sequence length="127" mass="14183">MFTLSGIDAEDYVSESPVVILHENRPVTMQEQLYGLLRYCHEEANYGGRDKTCAVIRQHYSCIPKDLTAQFVKAFPVCNFKRSNPGLVGQSKAKDPACKLQEKQVAESQGSLSQRGSLEESWLPGTM</sequence>
<feature type="compositionally biased region" description="Polar residues" evidence="1">
    <location>
        <begin position="106"/>
        <end position="116"/>
    </location>
</feature>
<evidence type="ECO:0000313" key="3">
    <source>
        <dbReference type="Proteomes" id="UP000183567"/>
    </source>
</evidence>
<organism evidence="2 3">
    <name type="scientific">Rhizopogon vesiculosus</name>
    <dbReference type="NCBI Taxonomy" id="180088"/>
    <lineage>
        <taxon>Eukaryota</taxon>
        <taxon>Fungi</taxon>
        <taxon>Dikarya</taxon>
        <taxon>Basidiomycota</taxon>
        <taxon>Agaricomycotina</taxon>
        <taxon>Agaricomycetes</taxon>
        <taxon>Agaricomycetidae</taxon>
        <taxon>Boletales</taxon>
        <taxon>Suillineae</taxon>
        <taxon>Rhizopogonaceae</taxon>
        <taxon>Rhizopogon</taxon>
    </lineage>
</organism>
<name>A0A1J8Q964_9AGAM</name>
<dbReference type="OrthoDB" id="2499658at2759"/>
<evidence type="ECO:0000313" key="2">
    <source>
        <dbReference type="EMBL" id="OJA16499.1"/>
    </source>
</evidence>
<keyword evidence="3" id="KW-1185">Reference proteome</keyword>
<gene>
    <name evidence="2" type="ORF">AZE42_12823</name>
</gene>
<comment type="caution">
    <text evidence="2">The sequence shown here is derived from an EMBL/GenBank/DDBJ whole genome shotgun (WGS) entry which is preliminary data.</text>
</comment>
<evidence type="ECO:0000256" key="1">
    <source>
        <dbReference type="SAM" id="MobiDB-lite"/>
    </source>
</evidence>
<reference evidence="2 3" key="1">
    <citation type="submission" date="2016-03" db="EMBL/GenBank/DDBJ databases">
        <title>Comparative genomics of the ectomycorrhizal sister species Rhizopogon vinicolor and Rhizopogon vesiculosus (Basidiomycota: Boletales) reveals a divergence of the mating type B locus.</title>
        <authorList>
            <person name="Mujic A.B."/>
            <person name="Kuo A."/>
            <person name="Tritt A."/>
            <person name="Lipzen A."/>
            <person name="Chen C."/>
            <person name="Johnson J."/>
            <person name="Sharma A."/>
            <person name="Barry K."/>
            <person name="Grigoriev I.V."/>
            <person name="Spatafora J.W."/>
        </authorList>
    </citation>
    <scope>NUCLEOTIDE SEQUENCE [LARGE SCALE GENOMIC DNA]</scope>
    <source>
        <strain evidence="2 3">AM-OR11-056</strain>
    </source>
</reference>
<dbReference type="EMBL" id="LVVM01002528">
    <property type="protein sequence ID" value="OJA16499.1"/>
    <property type="molecule type" value="Genomic_DNA"/>
</dbReference>
<proteinExistence type="predicted"/>